<feature type="region of interest" description="Disordered" evidence="4">
    <location>
        <begin position="240"/>
        <end position="275"/>
    </location>
</feature>
<keyword evidence="3" id="KW-0479">Metal-binding</keyword>
<evidence type="ECO:0000259" key="6">
    <source>
        <dbReference type="PROSITE" id="PS50157"/>
    </source>
</evidence>
<dbReference type="GO" id="GO:0003006">
    <property type="term" value="P:developmental process involved in reproduction"/>
    <property type="evidence" value="ECO:0007669"/>
    <property type="project" value="UniProtKB-ARBA"/>
</dbReference>
<dbReference type="GO" id="GO:0008270">
    <property type="term" value="F:zinc ion binding"/>
    <property type="evidence" value="ECO:0007669"/>
    <property type="project" value="UniProtKB-KW"/>
</dbReference>
<comment type="subcellular location">
    <subcellularLocation>
        <location evidence="1">Nucleus</location>
    </subcellularLocation>
</comment>
<dbReference type="PROSITE" id="PS50097">
    <property type="entry name" value="BTB"/>
    <property type="match status" value="1"/>
</dbReference>
<keyword evidence="2" id="KW-0539">Nucleus</keyword>
<gene>
    <name evidence="8" type="primary">LOC117640050</name>
</gene>
<feature type="region of interest" description="Disordered" evidence="4">
    <location>
        <begin position="115"/>
        <end position="147"/>
    </location>
</feature>
<dbReference type="GO" id="GO:0005634">
    <property type="term" value="C:nucleus"/>
    <property type="evidence" value="ECO:0007669"/>
    <property type="project" value="UniProtKB-SubCell"/>
</dbReference>
<dbReference type="Pfam" id="PF00096">
    <property type="entry name" value="zf-C2H2"/>
    <property type="match status" value="1"/>
</dbReference>
<dbReference type="InterPro" id="IPR011333">
    <property type="entry name" value="SKP1/BTB/POZ_sf"/>
</dbReference>
<dbReference type="CDD" id="cd18315">
    <property type="entry name" value="BTB_POZ_BAB-like"/>
    <property type="match status" value="1"/>
</dbReference>
<feature type="domain" description="BTB" evidence="5">
    <location>
        <begin position="32"/>
        <end position="97"/>
    </location>
</feature>
<dbReference type="AlphaFoldDB" id="A0A6P8Y6H4"/>
<dbReference type="InterPro" id="IPR051095">
    <property type="entry name" value="Dros_DevTransReg"/>
</dbReference>
<evidence type="ECO:0000256" key="1">
    <source>
        <dbReference type="ARBA" id="ARBA00004123"/>
    </source>
</evidence>
<dbReference type="PANTHER" id="PTHR23110">
    <property type="entry name" value="BTB DOMAIN TRANSCRIPTION FACTOR"/>
    <property type="match status" value="1"/>
</dbReference>
<dbReference type="Gene3D" id="3.30.710.10">
    <property type="entry name" value="Potassium Channel Kv1.1, Chain A"/>
    <property type="match status" value="1"/>
</dbReference>
<sequence>MATAEQFSLRWNNFQSNMTSGFHALWEGEDLVDVTLAADGRFLQAHKVVLSVCSPYFKTLFKVNPCKHPIVILKDVAYKDLEALLQFMYRGEVNVCQEELGGFLKTAEMLEVKGLTGDDSQRSSSPSNQMQQPQALPSKPSKDRTHLSGKLVSASMVLSDDSRSIHSSQFKRKRVSGPVSPATANSVNEENSNTRGHSEYPELAHPKVEPRDMDTDDGGDSYSAEKDASDSLVTLLAGESSHGGIHSEGMDPAVFSSMSAHGQGDSTGTQDASQGPLNTYQLNSGAAAGYGFGNFGMNVASFSSKRIKIQCPYCDGTYSNSSNLRVHIKDAHDPSTSSLPVSCELCFLTFKNQSSLRYHRWKYHGGGRNSQSSASTERPGARGSSLLPPESNVPDSEALQDSNLCVSNG</sequence>
<dbReference type="Proteomes" id="UP000515158">
    <property type="component" value="Unplaced"/>
</dbReference>
<keyword evidence="7" id="KW-1185">Reference proteome</keyword>
<organism evidence="8">
    <name type="scientific">Thrips palmi</name>
    <name type="common">Melon thrips</name>
    <dbReference type="NCBI Taxonomy" id="161013"/>
    <lineage>
        <taxon>Eukaryota</taxon>
        <taxon>Metazoa</taxon>
        <taxon>Ecdysozoa</taxon>
        <taxon>Arthropoda</taxon>
        <taxon>Hexapoda</taxon>
        <taxon>Insecta</taxon>
        <taxon>Pterygota</taxon>
        <taxon>Neoptera</taxon>
        <taxon>Paraneoptera</taxon>
        <taxon>Thysanoptera</taxon>
        <taxon>Terebrantia</taxon>
        <taxon>Thripoidea</taxon>
        <taxon>Thripidae</taxon>
        <taxon>Thrips</taxon>
    </lineage>
</organism>
<protein>
    <submittedName>
        <fullName evidence="8">Longitudinals lacking protein, isoforms H/M/V-like isoform X2</fullName>
    </submittedName>
</protein>
<feature type="domain" description="C2H2-type" evidence="6">
    <location>
        <begin position="309"/>
        <end position="337"/>
    </location>
</feature>
<dbReference type="GO" id="GO:0048513">
    <property type="term" value="P:animal organ development"/>
    <property type="evidence" value="ECO:0007669"/>
    <property type="project" value="UniProtKB-ARBA"/>
</dbReference>
<feature type="compositionally biased region" description="Low complexity" evidence="4">
    <location>
        <begin position="122"/>
        <end position="134"/>
    </location>
</feature>
<dbReference type="RefSeq" id="XP_034232155.1">
    <property type="nucleotide sequence ID" value="XM_034376264.1"/>
</dbReference>
<evidence type="ECO:0000256" key="2">
    <source>
        <dbReference type="ARBA" id="ARBA00023242"/>
    </source>
</evidence>
<dbReference type="SUPFAM" id="SSF54695">
    <property type="entry name" value="POZ domain"/>
    <property type="match status" value="1"/>
</dbReference>
<dbReference type="InterPro" id="IPR000210">
    <property type="entry name" value="BTB/POZ_dom"/>
</dbReference>
<reference evidence="8" key="1">
    <citation type="submission" date="2025-08" db="UniProtKB">
        <authorList>
            <consortium name="RefSeq"/>
        </authorList>
    </citation>
    <scope>IDENTIFICATION</scope>
    <source>
        <tissue evidence="8">Total insect</tissue>
    </source>
</reference>
<proteinExistence type="predicted"/>
<feature type="domain" description="C2H2-type" evidence="6">
    <location>
        <begin position="341"/>
        <end position="369"/>
    </location>
</feature>
<dbReference type="SMART" id="SM00225">
    <property type="entry name" value="BTB"/>
    <property type="match status" value="1"/>
</dbReference>
<feature type="compositionally biased region" description="Polar residues" evidence="4">
    <location>
        <begin position="182"/>
        <end position="195"/>
    </location>
</feature>
<dbReference type="SUPFAM" id="SSF57667">
    <property type="entry name" value="beta-beta-alpha zinc fingers"/>
    <property type="match status" value="1"/>
</dbReference>
<dbReference type="PROSITE" id="PS50157">
    <property type="entry name" value="ZINC_FINGER_C2H2_2"/>
    <property type="match status" value="2"/>
</dbReference>
<evidence type="ECO:0000313" key="7">
    <source>
        <dbReference type="Proteomes" id="UP000515158"/>
    </source>
</evidence>
<dbReference type="GeneID" id="117640050"/>
<dbReference type="InterPro" id="IPR036236">
    <property type="entry name" value="Znf_C2H2_sf"/>
</dbReference>
<evidence type="ECO:0000256" key="4">
    <source>
        <dbReference type="SAM" id="MobiDB-lite"/>
    </source>
</evidence>
<feature type="compositionally biased region" description="Polar residues" evidence="4">
    <location>
        <begin position="256"/>
        <end position="275"/>
    </location>
</feature>
<dbReference type="Pfam" id="PF00651">
    <property type="entry name" value="BTB"/>
    <property type="match status" value="1"/>
</dbReference>
<dbReference type="SMART" id="SM00355">
    <property type="entry name" value="ZnF_C2H2"/>
    <property type="match status" value="2"/>
</dbReference>
<dbReference type="InterPro" id="IPR013087">
    <property type="entry name" value="Znf_C2H2_type"/>
</dbReference>
<evidence type="ECO:0000313" key="8">
    <source>
        <dbReference type="RefSeq" id="XP_034232155.1"/>
    </source>
</evidence>
<keyword evidence="3" id="KW-0862">Zinc</keyword>
<dbReference type="PANTHER" id="PTHR23110:SF99">
    <property type="entry name" value="BROAD-COMPLEX CORE PROTEIN ISOFORM 6"/>
    <property type="match status" value="1"/>
</dbReference>
<feature type="region of interest" description="Disordered" evidence="4">
    <location>
        <begin position="162"/>
        <end position="227"/>
    </location>
</feature>
<feature type="compositionally biased region" description="Basic and acidic residues" evidence="4">
    <location>
        <begin position="196"/>
        <end position="213"/>
    </location>
</feature>
<keyword evidence="3" id="KW-0863">Zinc-finger</keyword>
<dbReference type="GO" id="GO:0006357">
    <property type="term" value="P:regulation of transcription by RNA polymerase II"/>
    <property type="evidence" value="ECO:0007669"/>
    <property type="project" value="TreeGrafter"/>
</dbReference>
<dbReference type="PROSITE" id="PS00028">
    <property type="entry name" value="ZINC_FINGER_C2H2_1"/>
    <property type="match status" value="2"/>
</dbReference>
<dbReference type="Gene3D" id="3.30.160.60">
    <property type="entry name" value="Classic Zinc Finger"/>
    <property type="match status" value="1"/>
</dbReference>
<feature type="region of interest" description="Disordered" evidence="4">
    <location>
        <begin position="365"/>
        <end position="409"/>
    </location>
</feature>
<feature type="compositionally biased region" description="Polar residues" evidence="4">
    <location>
        <begin position="399"/>
        <end position="409"/>
    </location>
</feature>
<evidence type="ECO:0000256" key="3">
    <source>
        <dbReference type="PROSITE-ProRule" id="PRU00042"/>
    </source>
</evidence>
<dbReference type="GO" id="GO:0048666">
    <property type="term" value="P:neuron development"/>
    <property type="evidence" value="ECO:0007669"/>
    <property type="project" value="UniProtKB-ARBA"/>
</dbReference>
<evidence type="ECO:0000259" key="5">
    <source>
        <dbReference type="PROSITE" id="PS50097"/>
    </source>
</evidence>
<name>A0A6P8Y6H4_THRPL</name>
<dbReference type="OrthoDB" id="2311693at2759"/>
<accession>A0A6P8Y6H4</accession>